<protein>
    <submittedName>
        <fullName evidence="3">Uncharacterized protein</fullName>
    </submittedName>
</protein>
<name>A0ABW9MW82_9FIRM</name>
<reference evidence="3 4" key="1">
    <citation type="journal article" date="2025" name="Anaerobe">
        <title>Description of Anaerococcus kampingiae sp. nov., Anaerococcus groningensis sp. nov., Anaerococcus martiniensis sp. nov., and Anaerococcus cruorum sp. nov., isolated from human clinical specimens.</title>
        <authorList>
            <person name="Boiten K.E."/>
            <person name="Meijer J."/>
            <person name="van Wezel E.M."/>
            <person name="Veloo A.C.M."/>
        </authorList>
    </citation>
    <scope>NUCLEOTIDE SEQUENCE [LARGE SCALE GENOMIC DNA]</scope>
    <source>
        <strain evidence="3 4">ENR1039</strain>
    </source>
</reference>
<dbReference type="EMBL" id="JBGMEH010000003">
    <property type="protein sequence ID" value="MFO3716035.1"/>
    <property type="molecule type" value="Genomic_DNA"/>
</dbReference>
<dbReference type="Proteomes" id="UP001638015">
    <property type="component" value="Unassembled WGS sequence"/>
</dbReference>
<keyword evidence="4" id="KW-1185">Reference proteome</keyword>
<accession>A0ABW9MW82</accession>
<dbReference type="RefSeq" id="WP_410032776.1">
    <property type="nucleotide sequence ID" value="NZ_JBGMEH010000003.1"/>
</dbReference>
<feature type="signal peptide" evidence="2">
    <location>
        <begin position="1"/>
        <end position="21"/>
    </location>
</feature>
<keyword evidence="2" id="KW-0732">Signal</keyword>
<gene>
    <name evidence="3" type="ORF">ACCQ40_04420</name>
</gene>
<feature type="compositionally biased region" description="Basic and acidic residues" evidence="1">
    <location>
        <begin position="299"/>
        <end position="327"/>
    </location>
</feature>
<organism evidence="3 4">
    <name type="scientific">Anaerococcus cruorum</name>
    <dbReference type="NCBI Taxonomy" id="3115617"/>
    <lineage>
        <taxon>Bacteria</taxon>
        <taxon>Bacillati</taxon>
        <taxon>Bacillota</taxon>
        <taxon>Tissierellia</taxon>
        <taxon>Tissierellales</taxon>
        <taxon>Peptoniphilaceae</taxon>
        <taxon>Anaerococcus</taxon>
    </lineage>
</organism>
<feature type="region of interest" description="Disordered" evidence="1">
    <location>
        <begin position="298"/>
        <end position="354"/>
    </location>
</feature>
<proteinExistence type="predicted"/>
<evidence type="ECO:0000256" key="2">
    <source>
        <dbReference type="SAM" id="SignalP"/>
    </source>
</evidence>
<evidence type="ECO:0000313" key="3">
    <source>
        <dbReference type="EMBL" id="MFO3716035.1"/>
    </source>
</evidence>
<evidence type="ECO:0000313" key="4">
    <source>
        <dbReference type="Proteomes" id="UP001638015"/>
    </source>
</evidence>
<sequence>MKKLATLALAILVLPSANTFAASENDQMNNQSKIEMTSESKDEKEIQTDLYEVTEVFEGTVTLKFVQALDGNMTPSYDGAEFNVPKEKFADKEIDVGDRYKISHDDIIMPSNPAQFGKIYSIEKDDQADNTENETKEEKIKDHFVVEKVNEDGYTIADIKNNDNKYIISKKDAKNVDLNVGDKLEITHNGVVMESYPAQFGKIFEVKKYDDQDIDNEKKDEKVTENFIVEKVADGGYTIYKKSDKENKYSINKEDVADMDLAVGDELEITHTGLATRSIPAQFVGDIEIKKINNSKTPAEIKKSDAKMSTDSKDNTTPAKSDEKKDQALPNKNVVTNSMTDRKGGANPKTGILSSMGVLGTAGAASILAKKTKKY</sequence>
<evidence type="ECO:0000256" key="1">
    <source>
        <dbReference type="SAM" id="MobiDB-lite"/>
    </source>
</evidence>
<feature type="chain" id="PRO_5046638781" evidence="2">
    <location>
        <begin position="22"/>
        <end position="375"/>
    </location>
</feature>
<comment type="caution">
    <text evidence="3">The sequence shown here is derived from an EMBL/GenBank/DDBJ whole genome shotgun (WGS) entry which is preliminary data.</text>
</comment>